<dbReference type="EMBL" id="MU005794">
    <property type="protein sequence ID" value="KAF2702642.1"/>
    <property type="molecule type" value="Genomic_DNA"/>
</dbReference>
<dbReference type="AlphaFoldDB" id="A0A6G1JQT6"/>
<sequence>MLTELLEMGSFIHDVEGEILCESVNTKIPYFNAPIYLENKTPIGKVDEILGPINSVYFTIKPQEGIQAKSFKAGDKFYIGGDKLLPLEK</sequence>
<evidence type="ECO:0000256" key="6">
    <source>
        <dbReference type="ARBA" id="ARBA00023274"/>
    </source>
</evidence>
<gene>
    <name evidence="11" type="ORF">K504DRAFT_394044</name>
</gene>
<name>A0A6G1JQT6_9PLEO</name>
<keyword evidence="5 10" id="KW-0539">Nucleus</keyword>
<dbReference type="PANTHER" id="PTHR23237:SF6">
    <property type="entry name" value="H_ACA RIBONUCLEOPROTEIN COMPLEX SUBUNIT 1"/>
    <property type="match status" value="1"/>
</dbReference>
<dbReference type="Pfam" id="PF04410">
    <property type="entry name" value="Gar1"/>
    <property type="match status" value="1"/>
</dbReference>
<dbReference type="OrthoDB" id="2187159at2759"/>
<comment type="subcellular location">
    <subcellularLocation>
        <location evidence="1 10">Nucleus</location>
        <location evidence="1 10">Nucleolus</location>
    </subcellularLocation>
</comment>
<organism evidence="11 12">
    <name type="scientific">Pleomassaria siparia CBS 279.74</name>
    <dbReference type="NCBI Taxonomy" id="1314801"/>
    <lineage>
        <taxon>Eukaryota</taxon>
        <taxon>Fungi</taxon>
        <taxon>Dikarya</taxon>
        <taxon>Ascomycota</taxon>
        <taxon>Pezizomycotina</taxon>
        <taxon>Dothideomycetes</taxon>
        <taxon>Pleosporomycetidae</taxon>
        <taxon>Pleosporales</taxon>
        <taxon>Pleomassariaceae</taxon>
        <taxon>Pleomassaria</taxon>
    </lineage>
</organism>
<dbReference type="FunFam" id="2.40.10.230:FF:000001">
    <property type="entry name" value="H/ACA ribonucleoprotein complex subunit"/>
    <property type="match status" value="1"/>
</dbReference>
<evidence type="ECO:0000256" key="10">
    <source>
        <dbReference type="RuleBase" id="RU364004"/>
    </source>
</evidence>
<comment type="function">
    <text evidence="10">Required for ribosome biogenesis. Part of a complex which catalyzes pseudouridylation of rRNA. This involves the isomerization of uridine such that the ribose is subsequently attached to C5, instead of the normal N1. Pseudouridine ("psi") residues may serve to stabilize the conformation of rRNAs.</text>
</comment>
<evidence type="ECO:0000256" key="4">
    <source>
        <dbReference type="ARBA" id="ARBA00022884"/>
    </source>
</evidence>
<keyword evidence="3 10" id="KW-0698">rRNA processing</keyword>
<dbReference type="SUPFAM" id="SSF50447">
    <property type="entry name" value="Translation proteins"/>
    <property type="match status" value="1"/>
</dbReference>
<dbReference type="InterPro" id="IPR038664">
    <property type="entry name" value="Gar1/Naf1_Cbf5-bd_sf"/>
</dbReference>
<keyword evidence="4 10" id="KW-0694">RNA-binding</keyword>
<evidence type="ECO:0000313" key="12">
    <source>
        <dbReference type="Proteomes" id="UP000799428"/>
    </source>
</evidence>
<evidence type="ECO:0000256" key="3">
    <source>
        <dbReference type="ARBA" id="ARBA00022552"/>
    </source>
</evidence>
<comment type="function">
    <text evidence="8">Non-catalytic component of the H/ACA small nucleolar ribonucleoprotein (H/ACA snoRNP), which catalyzes pseudouridylation of rRNA and is required for ribosome biogenesis. This involves the isomerization of uridine such that the ribose is subsequently attached to C5, instead of the normal N1. Pseudouridine ('psi') residues may serve to stabilize the conformation of rRNAs. The H/ACA snoRNP complex also mediates pseudouridylation of other types of RNAs. The H/ACA snoRNP complex mediates pseudouridylation at position 93 in U2 snRNA.</text>
</comment>
<dbReference type="GO" id="GO:0034513">
    <property type="term" value="F:box H/ACA snoRNA binding"/>
    <property type="evidence" value="ECO:0007669"/>
    <property type="project" value="TreeGrafter"/>
</dbReference>
<evidence type="ECO:0000256" key="7">
    <source>
        <dbReference type="ARBA" id="ARBA00038293"/>
    </source>
</evidence>
<proteinExistence type="inferred from homology"/>
<accession>A0A6G1JQT6</accession>
<protein>
    <recommendedName>
        <fullName evidence="10">H/ACA ribonucleoprotein complex subunit</fullName>
    </recommendedName>
</protein>
<dbReference type="GO" id="GO:0031429">
    <property type="term" value="C:box H/ACA snoRNP complex"/>
    <property type="evidence" value="ECO:0007669"/>
    <property type="project" value="TreeGrafter"/>
</dbReference>
<evidence type="ECO:0000256" key="5">
    <source>
        <dbReference type="ARBA" id="ARBA00023242"/>
    </source>
</evidence>
<comment type="subunit">
    <text evidence="9 10">Component of the small nucleolar ribonucleoprotein particles containing H/ACA-type snoRNAs (H/ACA snoRNPs).</text>
</comment>
<evidence type="ECO:0000256" key="2">
    <source>
        <dbReference type="ARBA" id="ARBA00022517"/>
    </source>
</evidence>
<keyword evidence="6 10" id="KW-0687">Ribonucleoprotein</keyword>
<dbReference type="PANTHER" id="PTHR23237">
    <property type="entry name" value="NUCLEOLAR PROTEIN FAMILY A MEMBER 1 SNORNP PROTEIN GAR1"/>
    <property type="match status" value="1"/>
</dbReference>
<evidence type="ECO:0000313" key="11">
    <source>
        <dbReference type="EMBL" id="KAF2702642.1"/>
    </source>
</evidence>
<dbReference type="Gene3D" id="2.40.10.230">
    <property type="entry name" value="Probable tRNA pseudouridine synthase domain"/>
    <property type="match status" value="1"/>
</dbReference>
<evidence type="ECO:0000256" key="8">
    <source>
        <dbReference type="ARBA" id="ARBA00053712"/>
    </source>
</evidence>
<keyword evidence="2 10" id="KW-0690">Ribosome biogenesis</keyword>
<dbReference type="InterPro" id="IPR009000">
    <property type="entry name" value="Transl_B-barrel_sf"/>
</dbReference>
<comment type="similarity">
    <text evidence="7 10">Belongs to the GAR1 family.</text>
</comment>
<keyword evidence="12" id="KW-1185">Reference proteome</keyword>
<dbReference type="GO" id="GO:0000454">
    <property type="term" value="P:snoRNA guided rRNA pseudouridine synthesis"/>
    <property type="evidence" value="ECO:0007669"/>
    <property type="project" value="TreeGrafter"/>
</dbReference>
<evidence type="ECO:0000256" key="1">
    <source>
        <dbReference type="ARBA" id="ARBA00004604"/>
    </source>
</evidence>
<reference evidence="11" key="1">
    <citation type="journal article" date="2020" name="Stud. Mycol.">
        <title>101 Dothideomycetes genomes: a test case for predicting lifestyles and emergence of pathogens.</title>
        <authorList>
            <person name="Haridas S."/>
            <person name="Albert R."/>
            <person name="Binder M."/>
            <person name="Bloem J."/>
            <person name="Labutti K."/>
            <person name="Salamov A."/>
            <person name="Andreopoulos B."/>
            <person name="Baker S."/>
            <person name="Barry K."/>
            <person name="Bills G."/>
            <person name="Bluhm B."/>
            <person name="Cannon C."/>
            <person name="Castanera R."/>
            <person name="Culley D."/>
            <person name="Daum C."/>
            <person name="Ezra D."/>
            <person name="Gonzalez J."/>
            <person name="Henrissat B."/>
            <person name="Kuo A."/>
            <person name="Liang C."/>
            <person name="Lipzen A."/>
            <person name="Lutzoni F."/>
            <person name="Magnuson J."/>
            <person name="Mondo S."/>
            <person name="Nolan M."/>
            <person name="Ohm R."/>
            <person name="Pangilinan J."/>
            <person name="Park H.-J."/>
            <person name="Ramirez L."/>
            <person name="Alfaro M."/>
            <person name="Sun H."/>
            <person name="Tritt A."/>
            <person name="Yoshinaga Y."/>
            <person name="Zwiers L.-H."/>
            <person name="Turgeon B."/>
            <person name="Goodwin S."/>
            <person name="Spatafora J."/>
            <person name="Crous P."/>
            <person name="Grigoriev I."/>
        </authorList>
    </citation>
    <scope>NUCLEOTIDE SEQUENCE</scope>
    <source>
        <strain evidence="11">CBS 279.74</strain>
    </source>
</reference>
<evidence type="ECO:0000256" key="9">
    <source>
        <dbReference type="ARBA" id="ARBA00062786"/>
    </source>
</evidence>
<dbReference type="Proteomes" id="UP000799428">
    <property type="component" value="Unassembled WGS sequence"/>
</dbReference>
<dbReference type="InterPro" id="IPR007504">
    <property type="entry name" value="H/ACA_rnp_Gar1/Naf1"/>
</dbReference>